<dbReference type="Gene3D" id="3.30.70.890">
    <property type="entry name" value="GHMP kinase, C-terminal domain"/>
    <property type="match status" value="1"/>
</dbReference>
<evidence type="ECO:0000259" key="10">
    <source>
        <dbReference type="Pfam" id="PF10509"/>
    </source>
</evidence>
<name>A0ABP4TCU3_9ACTN</name>
<evidence type="ECO:0000256" key="5">
    <source>
        <dbReference type="ARBA" id="ARBA00022840"/>
    </source>
</evidence>
<dbReference type="EMBL" id="BAAANY010000014">
    <property type="protein sequence ID" value="GAA1686025.1"/>
    <property type="molecule type" value="Genomic_DNA"/>
</dbReference>
<dbReference type="SUPFAM" id="SSF54211">
    <property type="entry name" value="Ribosomal protein S5 domain 2-like"/>
    <property type="match status" value="1"/>
</dbReference>
<dbReference type="InterPro" id="IPR000705">
    <property type="entry name" value="Galactokinase"/>
</dbReference>
<dbReference type="InterPro" id="IPR020568">
    <property type="entry name" value="Ribosomal_Su5_D2-typ_SF"/>
</dbReference>
<evidence type="ECO:0000259" key="9">
    <source>
        <dbReference type="Pfam" id="PF08544"/>
    </source>
</evidence>
<keyword evidence="2" id="KW-0808">Transferase</keyword>
<evidence type="ECO:0000313" key="11">
    <source>
        <dbReference type="EMBL" id="GAA1686025.1"/>
    </source>
</evidence>
<proteinExistence type="inferred from homology"/>
<keyword evidence="3" id="KW-0547">Nucleotide-binding</keyword>
<dbReference type="PIRSF" id="PIRSF000530">
    <property type="entry name" value="Galactokinase"/>
    <property type="match status" value="1"/>
</dbReference>
<keyword evidence="6" id="KW-0119">Carbohydrate metabolism</keyword>
<dbReference type="PANTHER" id="PTHR10457:SF7">
    <property type="entry name" value="GALACTOKINASE-RELATED"/>
    <property type="match status" value="1"/>
</dbReference>
<dbReference type="InterPro" id="IPR036554">
    <property type="entry name" value="GHMP_kinase_C_sf"/>
</dbReference>
<dbReference type="Pfam" id="PF08544">
    <property type="entry name" value="GHMP_kinases_C"/>
    <property type="match status" value="1"/>
</dbReference>
<dbReference type="PRINTS" id="PR00959">
    <property type="entry name" value="MEVGALKINASE"/>
</dbReference>
<keyword evidence="12" id="KW-1185">Reference proteome</keyword>
<sequence>MTLPEGTAEELFFDTYGRAPEGLWASPGRVNLIGEHTDYNDGFVLPFALPERTVVAAAHAEGPQWTVRSDLTAETVHFGRDDLVPGKIKGWAGYVAGVVWALVEAGHQVPPADLMVSSNVPLGSGLSSSHALECATLTALAGLGGFDIPGMDAAKLVQRTENLYVGAATGLMDQAASLLCTAGHALFLDCRTLETEQIPLDLTGAGLALLILNTNTKHSHADGEYAKRRQSCERGAEILGVPALRDIAVTDLPDALAKIDDDVVRRRVRHVVSENARVQETVALLRAGSVREAGPLLTASHASMRDDFEITVPQVDTAVEAALAAGAYGSRMTGGGFGGCIIALTDVDQAASTAEAVEAAFAAAGFRAPDWFTAVPSAGATQLRLS</sequence>
<dbReference type="Proteomes" id="UP001500618">
    <property type="component" value="Unassembled WGS sequence"/>
</dbReference>
<keyword evidence="6" id="KW-0299">Galactose metabolism</keyword>
<dbReference type="PROSITE" id="PS00106">
    <property type="entry name" value="GALACTOKINASE"/>
    <property type="match status" value="1"/>
</dbReference>
<evidence type="ECO:0000256" key="2">
    <source>
        <dbReference type="ARBA" id="ARBA00022679"/>
    </source>
</evidence>
<dbReference type="PRINTS" id="PR00473">
    <property type="entry name" value="GALCTOKINASE"/>
</dbReference>
<dbReference type="InterPro" id="IPR014721">
    <property type="entry name" value="Ribsml_uS5_D2-typ_fold_subgr"/>
</dbReference>
<dbReference type="InterPro" id="IPR013750">
    <property type="entry name" value="GHMP_kinase_C_dom"/>
</dbReference>
<feature type="domain" description="Galactokinase N-terminal" evidence="10">
    <location>
        <begin position="11"/>
        <end position="58"/>
    </location>
</feature>
<gene>
    <name evidence="11" type="primary">galK</name>
    <name evidence="11" type="ORF">GCM10009765_39170</name>
</gene>
<dbReference type="InterPro" id="IPR006204">
    <property type="entry name" value="GHMP_kinase_N_dom"/>
</dbReference>
<evidence type="ECO:0000256" key="4">
    <source>
        <dbReference type="ARBA" id="ARBA00022777"/>
    </source>
</evidence>
<evidence type="ECO:0000256" key="1">
    <source>
        <dbReference type="ARBA" id="ARBA00006566"/>
    </source>
</evidence>
<comment type="similarity">
    <text evidence="1">Belongs to the GHMP kinase family. GalK subfamily.</text>
</comment>
<dbReference type="Gene3D" id="3.30.230.10">
    <property type="match status" value="1"/>
</dbReference>
<feature type="domain" description="GHMP kinase C-terminal" evidence="9">
    <location>
        <begin position="283"/>
        <end position="362"/>
    </location>
</feature>
<feature type="domain" description="GHMP kinase N-terminal" evidence="8">
    <location>
        <begin position="94"/>
        <end position="179"/>
    </location>
</feature>
<dbReference type="EC" id="2.7.1.6" evidence="7"/>
<evidence type="ECO:0000256" key="6">
    <source>
        <dbReference type="ARBA" id="ARBA00023144"/>
    </source>
</evidence>
<evidence type="ECO:0000313" key="12">
    <source>
        <dbReference type="Proteomes" id="UP001500618"/>
    </source>
</evidence>
<comment type="caution">
    <text evidence="11">The sequence shown here is derived from an EMBL/GenBank/DDBJ whole genome shotgun (WGS) entry which is preliminary data.</text>
</comment>
<dbReference type="InterPro" id="IPR006206">
    <property type="entry name" value="Mevalonate/galactokinase"/>
</dbReference>
<dbReference type="InterPro" id="IPR019539">
    <property type="entry name" value="GalKase_N"/>
</dbReference>
<dbReference type="RefSeq" id="WP_344311679.1">
    <property type="nucleotide sequence ID" value="NZ_BAAANY010000014.1"/>
</dbReference>
<protein>
    <recommendedName>
        <fullName evidence="7">Galactokinase</fullName>
        <ecNumber evidence="7">2.7.1.6</ecNumber>
    </recommendedName>
</protein>
<dbReference type="InterPro" id="IPR019741">
    <property type="entry name" value="Galactokinase_CS"/>
</dbReference>
<keyword evidence="4" id="KW-0418">Kinase</keyword>
<dbReference type="Pfam" id="PF10509">
    <property type="entry name" value="GalKase_gal_bdg"/>
    <property type="match status" value="1"/>
</dbReference>
<keyword evidence="5" id="KW-0067">ATP-binding</keyword>
<accession>A0ABP4TCU3</accession>
<dbReference type="SUPFAM" id="SSF55060">
    <property type="entry name" value="GHMP Kinase, C-terminal domain"/>
    <property type="match status" value="1"/>
</dbReference>
<dbReference type="Pfam" id="PF00288">
    <property type="entry name" value="GHMP_kinases_N"/>
    <property type="match status" value="1"/>
</dbReference>
<reference evidence="12" key="1">
    <citation type="journal article" date="2019" name="Int. J. Syst. Evol. Microbiol.">
        <title>The Global Catalogue of Microorganisms (GCM) 10K type strain sequencing project: providing services to taxonomists for standard genome sequencing and annotation.</title>
        <authorList>
            <consortium name="The Broad Institute Genomics Platform"/>
            <consortium name="The Broad Institute Genome Sequencing Center for Infectious Disease"/>
            <person name="Wu L."/>
            <person name="Ma J."/>
        </authorList>
    </citation>
    <scope>NUCLEOTIDE SEQUENCE [LARGE SCALE GENOMIC DNA]</scope>
    <source>
        <strain evidence="12">JCM 14718</strain>
    </source>
</reference>
<dbReference type="NCBIfam" id="TIGR00131">
    <property type="entry name" value="gal_kin"/>
    <property type="match status" value="1"/>
</dbReference>
<dbReference type="PANTHER" id="PTHR10457">
    <property type="entry name" value="MEVALONATE KINASE/GALACTOKINASE"/>
    <property type="match status" value="1"/>
</dbReference>
<evidence type="ECO:0000259" key="8">
    <source>
        <dbReference type="Pfam" id="PF00288"/>
    </source>
</evidence>
<evidence type="ECO:0000256" key="7">
    <source>
        <dbReference type="NCBIfam" id="TIGR00131"/>
    </source>
</evidence>
<organism evidence="11 12">
    <name type="scientific">Fodinicola feengrottensis</name>
    <dbReference type="NCBI Taxonomy" id="435914"/>
    <lineage>
        <taxon>Bacteria</taxon>
        <taxon>Bacillati</taxon>
        <taxon>Actinomycetota</taxon>
        <taxon>Actinomycetes</taxon>
        <taxon>Mycobacteriales</taxon>
        <taxon>Fodinicola</taxon>
    </lineage>
</organism>
<evidence type="ECO:0000256" key="3">
    <source>
        <dbReference type="ARBA" id="ARBA00022741"/>
    </source>
</evidence>